<evidence type="ECO:0000313" key="2">
    <source>
        <dbReference type="EMBL" id="AIY64096.1"/>
    </source>
</evidence>
<keyword evidence="1" id="KW-0472">Membrane</keyword>
<reference evidence="2 3" key="1">
    <citation type="submission" date="2014-11" db="EMBL/GenBank/DDBJ databases">
        <title>Complete Genome Sequence of Pseudoalteromonas sp. Strain OCN003 Isolated from Kaneohe Bay, Oahu, Hawaii.</title>
        <authorList>
            <person name="Beurmann S."/>
            <person name="Videau P."/>
            <person name="Ushijima B."/>
            <person name="Smith A.M."/>
            <person name="Aeby G.S."/>
            <person name="Callahan S.M."/>
            <person name="Belcaid M."/>
        </authorList>
    </citation>
    <scope>NUCLEOTIDE SEQUENCE [LARGE SCALE GENOMIC DNA]</scope>
    <source>
        <strain evidence="2 3">OCN003</strain>
    </source>
</reference>
<dbReference type="eggNOG" id="ENOG502ZCJR">
    <property type="taxonomic scope" value="Bacteria"/>
</dbReference>
<dbReference type="STRING" id="1348114.OM33_02210"/>
<protein>
    <submittedName>
        <fullName evidence="2">Uncharacterized protein</fullName>
    </submittedName>
</protein>
<proteinExistence type="predicted"/>
<dbReference type="HOGENOM" id="CLU_769239_0_0_6"/>
<name>A0A0A7EDF8_9GAMM</name>
<keyword evidence="3" id="KW-1185">Reference proteome</keyword>
<keyword evidence="1" id="KW-1133">Transmembrane helix</keyword>
<evidence type="ECO:0000313" key="3">
    <source>
        <dbReference type="Proteomes" id="UP000030341"/>
    </source>
</evidence>
<dbReference type="EMBL" id="CP009888">
    <property type="protein sequence ID" value="AIY64096.1"/>
    <property type="molecule type" value="Genomic_DNA"/>
</dbReference>
<feature type="transmembrane region" description="Helical" evidence="1">
    <location>
        <begin position="120"/>
        <end position="141"/>
    </location>
</feature>
<feature type="transmembrane region" description="Helical" evidence="1">
    <location>
        <begin position="82"/>
        <end position="100"/>
    </location>
</feature>
<keyword evidence="1" id="KW-0812">Transmembrane</keyword>
<feature type="transmembrane region" description="Helical" evidence="1">
    <location>
        <begin position="37"/>
        <end position="61"/>
    </location>
</feature>
<accession>A0A0A7EDF8</accession>
<evidence type="ECO:0000256" key="1">
    <source>
        <dbReference type="SAM" id="Phobius"/>
    </source>
</evidence>
<gene>
    <name evidence="2" type="ORF">OM33_02210</name>
</gene>
<dbReference type="AlphaFoldDB" id="A0A0A7EDF8"/>
<sequence length="314" mass="35175">MIRDNTMELISQNQPKLKQIQLKIANLWQSLTTAEKLYSGALLLLALPFGGLQVAAFFTLIGLTLEFWPRFARAWDSLAGKAFILLFYATITNFALALSAAVVNEVTGVSANHFNYTHNFALLLILPVWVIGISLAALLLFQIAMPFYLFLLLVLKPFGIKLVRLFSKSEHPLFTNSIRFVASFAVIFQLMALLDGEQQINKALAAVDSEQPTQLPTEQEKPIEQQQDNAKDDVSGVININFTGHSSIVKSLIAQFAYNFEADIYSRCKHPEGTRSIELNDYEVLHINKAEDTFYGFQFTVQQCVSPAFPMEAN</sequence>
<dbReference type="KEGG" id="pseo:OM33_02210"/>
<organism evidence="2 3">
    <name type="scientific">Pseudoalteromonas piratica</name>
    <dbReference type="NCBI Taxonomy" id="1348114"/>
    <lineage>
        <taxon>Bacteria</taxon>
        <taxon>Pseudomonadati</taxon>
        <taxon>Pseudomonadota</taxon>
        <taxon>Gammaproteobacteria</taxon>
        <taxon>Alteromonadales</taxon>
        <taxon>Pseudoalteromonadaceae</taxon>
        <taxon>Pseudoalteromonas</taxon>
    </lineage>
</organism>
<dbReference type="Proteomes" id="UP000030341">
    <property type="component" value="Chromosome 1"/>
</dbReference>